<evidence type="ECO:0000259" key="4">
    <source>
        <dbReference type="PROSITE" id="PS50949"/>
    </source>
</evidence>
<evidence type="ECO:0000313" key="5">
    <source>
        <dbReference type="EMBL" id="KFX70133.1"/>
    </source>
</evidence>
<dbReference type="STRING" id="1395571.TMS3_0111600"/>
<dbReference type="Pfam" id="PF00392">
    <property type="entry name" value="GntR"/>
    <property type="match status" value="1"/>
</dbReference>
<dbReference type="InterPro" id="IPR050679">
    <property type="entry name" value="Bact_HTH_transcr_reg"/>
</dbReference>
<dbReference type="InterPro" id="IPR000524">
    <property type="entry name" value="Tscrpt_reg_HTH_GntR"/>
</dbReference>
<keyword evidence="2" id="KW-0238">DNA-binding</keyword>
<dbReference type="NCBIfam" id="TIGR02325">
    <property type="entry name" value="C_P_lyase_phnF"/>
    <property type="match status" value="1"/>
</dbReference>
<dbReference type="AlphaFoldDB" id="A0A0A1YMD3"/>
<dbReference type="InterPro" id="IPR028978">
    <property type="entry name" value="Chorismate_lyase_/UTRA_dom_sf"/>
</dbReference>
<dbReference type="Pfam" id="PF07702">
    <property type="entry name" value="UTRA"/>
    <property type="match status" value="1"/>
</dbReference>
<name>A0A0A1YMD3_9PSED</name>
<dbReference type="PANTHER" id="PTHR44846">
    <property type="entry name" value="MANNOSYL-D-GLYCERATE TRANSPORT/METABOLISM SYSTEM REPRESSOR MNGR-RELATED"/>
    <property type="match status" value="1"/>
</dbReference>
<dbReference type="InterPro" id="IPR036388">
    <property type="entry name" value="WH-like_DNA-bd_sf"/>
</dbReference>
<dbReference type="GO" id="GO:0003677">
    <property type="term" value="F:DNA binding"/>
    <property type="evidence" value="ECO:0007669"/>
    <property type="project" value="UniProtKB-KW"/>
</dbReference>
<feature type="domain" description="HTH gntR-type" evidence="4">
    <location>
        <begin position="18"/>
        <end position="84"/>
    </location>
</feature>
<proteinExistence type="predicted"/>
<dbReference type="SMART" id="SM00345">
    <property type="entry name" value="HTH_GNTR"/>
    <property type="match status" value="1"/>
</dbReference>
<sequence length="244" mass="27472">MQLSRQDRVLRRDAVRPEPLYRELAGVLRSELLQFAPGDYLPGELQLAARFAVNRHTLRRAVDELVLEGRLLRQQGKGTRVLAGPLIYPLLAGSAYSESLSALGHRVEAQLLERCRRAASREESQHLQLPDDAELIELYTLRLLDGQPLSLIRHRFCASHATRLAEYLGGSLRHYLAERGLPLSRSFSLIGARLPSRDEANRLLMPQQAALLSVLTLSRDKVGRPVELSLSISRADRFQYHVAT</sequence>
<dbReference type="InterPro" id="IPR036390">
    <property type="entry name" value="WH_DNA-bd_sf"/>
</dbReference>
<dbReference type="SMART" id="SM00866">
    <property type="entry name" value="UTRA"/>
    <property type="match status" value="1"/>
</dbReference>
<evidence type="ECO:0000256" key="2">
    <source>
        <dbReference type="ARBA" id="ARBA00023125"/>
    </source>
</evidence>
<dbReference type="Proteomes" id="UP000030063">
    <property type="component" value="Unassembled WGS sequence"/>
</dbReference>
<keyword evidence="3" id="KW-0804">Transcription</keyword>
<dbReference type="SUPFAM" id="SSF46785">
    <property type="entry name" value="Winged helix' DNA-binding domain"/>
    <property type="match status" value="1"/>
</dbReference>
<keyword evidence="6" id="KW-1185">Reference proteome</keyword>
<dbReference type="Gene3D" id="1.10.10.10">
    <property type="entry name" value="Winged helix-like DNA-binding domain superfamily/Winged helix DNA-binding domain"/>
    <property type="match status" value="1"/>
</dbReference>
<dbReference type="eggNOG" id="COG2188">
    <property type="taxonomic scope" value="Bacteria"/>
</dbReference>
<dbReference type="PROSITE" id="PS50949">
    <property type="entry name" value="HTH_GNTR"/>
    <property type="match status" value="1"/>
</dbReference>
<reference evidence="5 6" key="1">
    <citation type="journal article" date="2014" name="Genome Announc.">
        <title>Draft Genome Sequence of Petroleum Oil-Degrading Marine Bacterium Pseudomonas taeanensis Strain MS-3, Isolated from a Crude Oil-Contaminated Seashore.</title>
        <authorList>
            <person name="Lee S.Y."/>
            <person name="Kim S.H."/>
            <person name="Lee D.G."/>
            <person name="Shin S."/>
            <person name="Yun S.H."/>
            <person name="Choi C.W."/>
            <person name="Chung Y.H."/>
            <person name="Choi J.S."/>
            <person name="Kahng H.Y."/>
            <person name="Kim S.I."/>
        </authorList>
    </citation>
    <scope>NUCLEOTIDE SEQUENCE [LARGE SCALE GENOMIC DNA]</scope>
    <source>
        <strain evidence="5 6">MS-3</strain>
    </source>
</reference>
<dbReference type="InterPro" id="IPR012702">
    <property type="entry name" value="CP_lyase_PhnF"/>
</dbReference>
<dbReference type="Gene3D" id="3.40.1410.10">
    <property type="entry name" value="Chorismate lyase-like"/>
    <property type="match status" value="1"/>
</dbReference>
<dbReference type="PRINTS" id="PR00035">
    <property type="entry name" value="HTHGNTR"/>
</dbReference>
<dbReference type="GO" id="GO:0003700">
    <property type="term" value="F:DNA-binding transcription factor activity"/>
    <property type="evidence" value="ECO:0007669"/>
    <property type="project" value="InterPro"/>
</dbReference>
<dbReference type="InterPro" id="IPR011663">
    <property type="entry name" value="UTRA"/>
</dbReference>
<gene>
    <name evidence="5" type="ORF">TMS3_0111600</name>
</gene>
<comment type="caution">
    <text evidence="5">The sequence shown here is derived from an EMBL/GenBank/DDBJ whole genome shotgun (WGS) entry which is preliminary data.</text>
</comment>
<evidence type="ECO:0000313" key="6">
    <source>
        <dbReference type="Proteomes" id="UP000030063"/>
    </source>
</evidence>
<evidence type="ECO:0000256" key="1">
    <source>
        <dbReference type="ARBA" id="ARBA00023015"/>
    </source>
</evidence>
<organism evidence="5 6">
    <name type="scientific">Pseudomonas taeanensis MS-3</name>
    <dbReference type="NCBI Taxonomy" id="1395571"/>
    <lineage>
        <taxon>Bacteria</taxon>
        <taxon>Pseudomonadati</taxon>
        <taxon>Pseudomonadota</taxon>
        <taxon>Gammaproteobacteria</taxon>
        <taxon>Pseudomonadales</taxon>
        <taxon>Pseudomonadaceae</taxon>
        <taxon>Pseudomonas</taxon>
    </lineage>
</organism>
<dbReference type="EMBL" id="AWSQ01000002">
    <property type="protein sequence ID" value="KFX70133.1"/>
    <property type="molecule type" value="Genomic_DNA"/>
</dbReference>
<accession>A0A0A1YMD3</accession>
<keyword evidence="1" id="KW-0805">Transcription regulation</keyword>
<evidence type="ECO:0000256" key="3">
    <source>
        <dbReference type="ARBA" id="ARBA00023163"/>
    </source>
</evidence>
<dbReference type="SUPFAM" id="SSF64288">
    <property type="entry name" value="Chorismate lyase-like"/>
    <property type="match status" value="1"/>
</dbReference>
<dbReference type="CDD" id="cd07377">
    <property type="entry name" value="WHTH_GntR"/>
    <property type="match status" value="1"/>
</dbReference>
<dbReference type="PANTHER" id="PTHR44846:SF16">
    <property type="entry name" value="TRANSCRIPTIONAL REGULATOR PHNF-RELATED"/>
    <property type="match status" value="1"/>
</dbReference>
<protein>
    <submittedName>
        <fullName evidence="5">GntR family transcriptional regulator</fullName>
    </submittedName>
</protein>